<evidence type="ECO:0000256" key="1">
    <source>
        <dbReference type="ARBA" id="ARBA00004162"/>
    </source>
</evidence>
<accession>A0A9X4L2Q7</accession>
<sequence>MQKCPKCGENIRNGQRRCSHCGYRAKQGDSEKMTRSTKTNKNTTNINVRKVIPWGIAFFILILLIIVFFLVRNFNSPEAQSEIIINAVDNNDTQKLSTLLSTQNNSVDENEADAYIKYIKNEVGMDNFVKDVNSKIAKLNQNDTKNSDFVTAKNGEKVLRISKNGTRYLIFDNMSFTAPTKEAIVKPKQETMYKFKADDKQKTVVAEKNKPTSLGKFIPGDYTLEAKKEMSNGQFNGHLKFNFNDSNNESVDVTEDFNEAYIQVELNGASEIDTDSVKVKINDKTYDYAKAKEFGPYPKTKDITVSAEGQAKKKTFKSAETTVKTDNLKDKTQVTLNFDDDEIEKYVEKKEKEENSFRNKVSRFFDDYTAAMISARSQSDFNLVSSYLKEDSEKYKDTKKDVKSNELFYLQQPQITDIVKEGDTFYVTGQTLKEDGQYGEVEYQLEGNDKANDLKVVKYSEQS</sequence>
<dbReference type="Pfam" id="PF22813">
    <property type="entry name" value="TcaA_2nd"/>
    <property type="match status" value="1"/>
</dbReference>
<evidence type="ECO:0000256" key="9">
    <source>
        <dbReference type="ARBA" id="ARBA00023251"/>
    </source>
</evidence>
<evidence type="ECO:0000256" key="7">
    <source>
        <dbReference type="ARBA" id="ARBA00022989"/>
    </source>
</evidence>
<evidence type="ECO:0000313" key="17">
    <source>
        <dbReference type="Proteomes" id="UP001152422"/>
    </source>
</evidence>
<keyword evidence="3 11" id="KW-0812">Transmembrane</keyword>
<evidence type="ECO:0000256" key="11">
    <source>
        <dbReference type="SAM" id="Phobius"/>
    </source>
</evidence>
<proteinExistence type="inferred from homology"/>
<dbReference type="InterPro" id="IPR023599">
    <property type="entry name" value="Mem_prot_TcaA"/>
</dbReference>
<dbReference type="Pfam" id="PF22819">
    <property type="entry name" value="TcaA_5th"/>
    <property type="match status" value="1"/>
</dbReference>
<dbReference type="InterPro" id="IPR054528">
    <property type="entry name" value="TcaA_5th"/>
</dbReference>
<evidence type="ECO:0000259" key="15">
    <source>
        <dbReference type="Pfam" id="PF22820"/>
    </source>
</evidence>
<keyword evidence="5" id="KW-0863">Zinc-finger</keyword>
<keyword evidence="8 10" id="KW-0472">Membrane</keyword>
<protein>
    <recommendedName>
        <fullName evidence="10">Membrane-associated protein</fullName>
    </recommendedName>
</protein>
<feature type="domain" description="TcaA protein NTF2-like" evidence="14">
    <location>
        <begin position="358"/>
        <end position="459"/>
    </location>
</feature>
<evidence type="ECO:0000256" key="5">
    <source>
        <dbReference type="ARBA" id="ARBA00022771"/>
    </source>
</evidence>
<dbReference type="EMBL" id="JAMBQA010000002">
    <property type="protein sequence ID" value="MDG0845715.1"/>
    <property type="molecule type" value="Genomic_DNA"/>
</dbReference>
<evidence type="ECO:0000259" key="14">
    <source>
        <dbReference type="Pfam" id="PF22819"/>
    </source>
</evidence>
<keyword evidence="6" id="KW-0862">Zinc</keyword>
<evidence type="ECO:0000313" key="16">
    <source>
        <dbReference type="EMBL" id="MDG0845715.1"/>
    </source>
</evidence>
<dbReference type="PANTHER" id="PTHR40038:SF1">
    <property type="entry name" value="MEMBRANE-ASSOCIATED PROTEIN TCAA"/>
    <property type="match status" value="1"/>
</dbReference>
<evidence type="ECO:0000256" key="2">
    <source>
        <dbReference type="ARBA" id="ARBA00022475"/>
    </source>
</evidence>
<dbReference type="InterPro" id="IPR059113">
    <property type="entry name" value="Znf_ribbon"/>
</dbReference>
<dbReference type="Proteomes" id="UP001152422">
    <property type="component" value="Unassembled WGS sequence"/>
</dbReference>
<reference evidence="16" key="1">
    <citation type="submission" date="2022-05" db="EMBL/GenBank/DDBJ databases">
        <title>Comparative genomics of Staphylococcus equorum isolates.</title>
        <authorList>
            <person name="Luelf R.H."/>
        </authorList>
    </citation>
    <scope>NUCLEOTIDE SEQUENCE</scope>
    <source>
        <strain evidence="16">TMW 2.2497</strain>
    </source>
</reference>
<keyword evidence="2 10" id="KW-1003">Cell membrane</keyword>
<dbReference type="PIRSF" id="PIRSF032522">
    <property type="entry name" value="TcaA"/>
    <property type="match status" value="1"/>
</dbReference>
<keyword evidence="7 11" id="KW-1133">Transmembrane helix</keyword>
<dbReference type="GO" id="GO:0046677">
    <property type="term" value="P:response to antibiotic"/>
    <property type="evidence" value="ECO:0007669"/>
    <property type="project" value="UniProtKB-KW"/>
</dbReference>
<dbReference type="PANTHER" id="PTHR40038">
    <property type="entry name" value="MEMBRANE-ASSOCIATED PROTEIN TCAA"/>
    <property type="match status" value="1"/>
</dbReference>
<feature type="domain" description="Putative zinc-ribbon" evidence="12">
    <location>
        <begin position="1"/>
        <end position="24"/>
    </location>
</feature>
<name>A0A9X4L2Q7_9STAP</name>
<organism evidence="16 17">
    <name type="scientific">Staphylococcus equorum</name>
    <dbReference type="NCBI Taxonomy" id="246432"/>
    <lineage>
        <taxon>Bacteria</taxon>
        <taxon>Bacillati</taxon>
        <taxon>Bacillota</taxon>
        <taxon>Bacilli</taxon>
        <taxon>Bacillales</taxon>
        <taxon>Staphylococcaceae</taxon>
        <taxon>Staphylococcus</taxon>
    </lineage>
</organism>
<dbReference type="RefSeq" id="WP_002506850.1">
    <property type="nucleotide sequence ID" value="NZ_CP068576.1"/>
</dbReference>
<dbReference type="GO" id="GO:0008270">
    <property type="term" value="F:zinc ion binding"/>
    <property type="evidence" value="ECO:0007669"/>
    <property type="project" value="UniProtKB-KW"/>
</dbReference>
<comment type="caution">
    <text evidence="16">The sequence shown here is derived from an EMBL/GenBank/DDBJ whole genome shotgun (WGS) entry which is preliminary data.</text>
</comment>
<evidence type="ECO:0000259" key="12">
    <source>
        <dbReference type="Pfam" id="PF13248"/>
    </source>
</evidence>
<evidence type="ECO:0000256" key="6">
    <source>
        <dbReference type="ARBA" id="ARBA00022833"/>
    </source>
</evidence>
<feature type="domain" description="TcaA 4th" evidence="15">
    <location>
        <begin position="261"/>
        <end position="338"/>
    </location>
</feature>
<comment type="subcellular location">
    <subcellularLocation>
        <location evidence="1 10">Cell membrane</location>
        <topology evidence="1 10">Single-pass membrane protein</topology>
    </subcellularLocation>
</comment>
<keyword evidence="4" id="KW-0479">Metal-binding</keyword>
<evidence type="ECO:0000256" key="8">
    <source>
        <dbReference type="ARBA" id="ARBA00023136"/>
    </source>
</evidence>
<dbReference type="InterPro" id="IPR054530">
    <property type="entry name" value="TcaA_4th"/>
</dbReference>
<dbReference type="Pfam" id="PF22820">
    <property type="entry name" value="TcaA_3rd_4th"/>
    <property type="match status" value="1"/>
</dbReference>
<dbReference type="Pfam" id="PF13248">
    <property type="entry name" value="Zn_ribbon_3"/>
    <property type="match status" value="1"/>
</dbReference>
<gene>
    <name evidence="16" type="ORF">M4L89_05710</name>
</gene>
<evidence type="ECO:0000256" key="4">
    <source>
        <dbReference type="ARBA" id="ARBA00022723"/>
    </source>
</evidence>
<dbReference type="AlphaFoldDB" id="A0A9X4L2Q7"/>
<dbReference type="InterPro" id="IPR054529">
    <property type="entry name" value="TcaA_2nd"/>
</dbReference>
<dbReference type="GO" id="GO:0005886">
    <property type="term" value="C:plasma membrane"/>
    <property type="evidence" value="ECO:0007669"/>
    <property type="project" value="UniProtKB-SubCell"/>
</dbReference>
<comment type="similarity">
    <text evidence="10">Belongs to the tcaA family.</text>
</comment>
<evidence type="ECO:0000259" key="13">
    <source>
        <dbReference type="Pfam" id="PF22813"/>
    </source>
</evidence>
<evidence type="ECO:0000256" key="10">
    <source>
        <dbReference type="PIRNR" id="PIRNR032522"/>
    </source>
</evidence>
<feature type="transmembrane region" description="Helical" evidence="11">
    <location>
        <begin position="51"/>
        <end position="71"/>
    </location>
</feature>
<evidence type="ECO:0000256" key="3">
    <source>
        <dbReference type="ARBA" id="ARBA00022692"/>
    </source>
</evidence>
<keyword evidence="17" id="KW-1185">Reference proteome</keyword>
<feature type="domain" description="TcaA second" evidence="13">
    <location>
        <begin position="77"/>
        <end position="177"/>
    </location>
</feature>
<keyword evidence="9" id="KW-0046">Antibiotic resistance</keyword>